<dbReference type="STRING" id="485913.Krac_6767"/>
<dbReference type="PANTHER" id="PTHR33055:SF3">
    <property type="entry name" value="PUTATIVE TRANSPOSASE FOR IS117-RELATED"/>
    <property type="match status" value="1"/>
</dbReference>
<dbReference type="InterPro" id="IPR047650">
    <property type="entry name" value="Transpos_IS110"/>
</dbReference>
<dbReference type="NCBIfam" id="NF033542">
    <property type="entry name" value="transpos_IS110"/>
    <property type="match status" value="1"/>
</dbReference>
<protein>
    <submittedName>
        <fullName evidence="3">Transposase IS111A/IS1328/IS1533</fullName>
    </submittedName>
</protein>
<dbReference type="GO" id="GO:0004803">
    <property type="term" value="F:transposase activity"/>
    <property type="evidence" value="ECO:0007669"/>
    <property type="project" value="InterPro"/>
</dbReference>
<dbReference type="InterPro" id="IPR002525">
    <property type="entry name" value="Transp_IS110-like_N"/>
</dbReference>
<dbReference type="InParanoid" id="D6TP07"/>
<dbReference type="AlphaFoldDB" id="D6TP07"/>
<feature type="domain" description="Transposase IS116/IS110/IS902 C-terminal" evidence="2">
    <location>
        <begin position="269"/>
        <end position="351"/>
    </location>
</feature>
<evidence type="ECO:0000313" key="4">
    <source>
        <dbReference type="Proteomes" id="UP000004508"/>
    </source>
</evidence>
<dbReference type="OrthoDB" id="146710at2"/>
<keyword evidence="4" id="KW-1185">Reference proteome</keyword>
<dbReference type="Pfam" id="PF02371">
    <property type="entry name" value="Transposase_20"/>
    <property type="match status" value="1"/>
</dbReference>
<name>D6TP07_KTERA</name>
<dbReference type="GO" id="GO:0006313">
    <property type="term" value="P:DNA transposition"/>
    <property type="evidence" value="ECO:0007669"/>
    <property type="project" value="InterPro"/>
</dbReference>
<feature type="domain" description="Transposase IS110-like N-terminal" evidence="1">
    <location>
        <begin position="4"/>
        <end position="156"/>
    </location>
</feature>
<sequence>MWYVGLDWADTHHDVDVLDEAGKHVGARRFSHSQEGLHDLKQFLLSFTSQPEELACILETNHGLLIAFLLSAGLPVYPVNPKTINGLRKVAGGKTDRIDARLLAKAGYFNLAELHRLEPDSPTVQELKMLTRDQDALVQMQTRLVNQLTACLKEYYLVALKLFSKLQQPSTLRFLQAYPTPQAAQRASVEEITATLRLGTFPNPAQAAASMVEELHHPQLVASEVTVRAKSRLMLSLVKQLLVVIEDLASYEKAIQTLFLTHKDHAIWSSLPRAGKRLAPRLLAEWGDDRTRYADANSVQELAGTAPVPYQSGNYAKAHKRFACVKPWRNDLYQFAWQSTLSEPWAASYYQRKLAEGKTHSMALRALANIWVRIMYRMWMSETCYQAETFEAAKLAHAPRQRAA</sequence>
<dbReference type="GO" id="GO:0003677">
    <property type="term" value="F:DNA binding"/>
    <property type="evidence" value="ECO:0007669"/>
    <property type="project" value="InterPro"/>
</dbReference>
<evidence type="ECO:0000259" key="1">
    <source>
        <dbReference type="Pfam" id="PF01548"/>
    </source>
</evidence>
<proteinExistence type="predicted"/>
<reference evidence="3 4" key="1">
    <citation type="journal article" date="2011" name="Stand. Genomic Sci.">
        <title>Non-contiguous finished genome sequence and contextual data of the filamentous soil bacterium Ktedonobacter racemifer type strain (SOSP1-21).</title>
        <authorList>
            <person name="Chang Y.J."/>
            <person name="Land M."/>
            <person name="Hauser L."/>
            <person name="Chertkov O."/>
            <person name="Del Rio T.G."/>
            <person name="Nolan M."/>
            <person name="Copeland A."/>
            <person name="Tice H."/>
            <person name="Cheng J.F."/>
            <person name="Lucas S."/>
            <person name="Han C."/>
            <person name="Goodwin L."/>
            <person name="Pitluck S."/>
            <person name="Ivanova N."/>
            <person name="Ovchinikova G."/>
            <person name="Pati A."/>
            <person name="Chen A."/>
            <person name="Palaniappan K."/>
            <person name="Mavromatis K."/>
            <person name="Liolios K."/>
            <person name="Brettin T."/>
            <person name="Fiebig A."/>
            <person name="Rohde M."/>
            <person name="Abt B."/>
            <person name="Goker M."/>
            <person name="Detter J.C."/>
            <person name="Woyke T."/>
            <person name="Bristow J."/>
            <person name="Eisen J.A."/>
            <person name="Markowitz V."/>
            <person name="Hugenholtz P."/>
            <person name="Kyrpides N.C."/>
            <person name="Klenk H.P."/>
            <person name="Lapidus A."/>
        </authorList>
    </citation>
    <scope>NUCLEOTIDE SEQUENCE [LARGE SCALE GENOMIC DNA]</scope>
    <source>
        <strain evidence="4">DSM 44963</strain>
    </source>
</reference>
<accession>D6TP07</accession>
<comment type="caution">
    <text evidence="3">The sequence shown here is derived from an EMBL/GenBank/DDBJ whole genome shotgun (WGS) entry which is preliminary data.</text>
</comment>
<dbReference type="eggNOG" id="COG3547">
    <property type="taxonomic scope" value="Bacteria"/>
</dbReference>
<dbReference type="InterPro" id="IPR003346">
    <property type="entry name" value="Transposase_20"/>
</dbReference>
<dbReference type="Proteomes" id="UP000004508">
    <property type="component" value="Unassembled WGS sequence"/>
</dbReference>
<evidence type="ECO:0000259" key="2">
    <source>
        <dbReference type="Pfam" id="PF02371"/>
    </source>
</evidence>
<dbReference type="RefSeq" id="WP_007909137.1">
    <property type="nucleotide sequence ID" value="NZ_ADVG01000002.1"/>
</dbReference>
<gene>
    <name evidence="3" type="ORF">Krac_6767</name>
</gene>
<evidence type="ECO:0000313" key="3">
    <source>
        <dbReference type="EMBL" id="EFH85543.1"/>
    </source>
</evidence>
<dbReference type="Pfam" id="PF01548">
    <property type="entry name" value="DEDD_Tnp_IS110"/>
    <property type="match status" value="1"/>
</dbReference>
<organism evidence="3 4">
    <name type="scientific">Ktedonobacter racemifer DSM 44963</name>
    <dbReference type="NCBI Taxonomy" id="485913"/>
    <lineage>
        <taxon>Bacteria</taxon>
        <taxon>Bacillati</taxon>
        <taxon>Chloroflexota</taxon>
        <taxon>Ktedonobacteria</taxon>
        <taxon>Ktedonobacterales</taxon>
        <taxon>Ktedonobacteraceae</taxon>
        <taxon>Ktedonobacter</taxon>
    </lineage>
</organism>
<dbReference type="PANTHER" id="PTHR33055">
    <property type="entry name" value="TRANSPOSASE FOR INSERTION SEQUENCE ELEMENT IS1111A"/>
    <property type="match status" value="1"/>
</dbReference>
<dbReference type="EMBL" id="ADVG01000002">
    <property type="protein sequence ID" value="EFH85543.1"/>
    <property type="molecule type" value="Genomic_DNA"/>
</dbReference>